<evidence type="ECO:0000313" key="1">
    <source>
        <dbReference type="EMBL" id="KAG7048511.1"/>
    </source>
</evidence>
<organism evidence="1 2">
    <name type="scientific">Colletotrichum scovillei</name>
    <dbReference type="NCBI Taxonomy" id="1209932"/>
    <lineage>
        <taxon>Eukaryota</taxon>
        <taxon>Fungi</taxon>
        <taxon>Dikarya</taxon>
        <taxon>Ascomycota</taxon>
        <taxon>Pezizomycotina</taxon>
        <taxon>Sordariomycetes</taxon>
        <taxon>Hypocreomycetidae</taxon>
        <taxon>Glomerellales</taxon>
        <taxon>Glomerellaceae</taxon>
        <taxon>Colletotrichum</taxon>
        <taxon>Colletotrichum acutatum species complex</taxon>
    </lineage>
</organism>
<accession>A0A9P7R645</accession>
<dbReference type="AlphaFoldDB" id="A0A9P7R645"/>
<proteinExistence type="predicted"/>
<comment type="caution">
    <text evidence="1">The sequence shown here is derived from an EMBL/GenBank/DDBJ whole genome shotgun (WGS) entry which is preliminary data.</text>
</comment>
<sequence length="22" mass="2664">MCIHFSTRPILHYGYAWLVKID</sequence>
<protein>
    <submittedName>
        <fullName evidence="1">Uncharacterized protein</fullName>
    </submittedName>
</protein>
<reference evidence="1" key="1">
    <citation type="submission" date="2021-05" db="EMBL/GenBank/DDBJ databases">
        <title>Comparative genomics of three Colletotrichum scovillei strains and genetic complementation revealed genes involved fungal growth and virulence on chili pepper.</title>
        <authorList>
            <person name="Hsieh D.-K."/>
            <person name="Chuang S.-C."/>
            <person name="Chen C.-Y."/>
            <person name="Chao Y.-T."/>
            <person name="Lu M.-Y.J."/>
            <person name="Lee M.-H."/>
            <person name="Shih M.-C."/>
        </authorList>
    </citation>
    <scope>NUCLEOTIDE SEQUENCE</scope>
    <source>
        <strain evidence="1">Coll-153</strain>
    </source>
</reference>
<name>A0A9P7R645_9PEZI</name>
<dbReference type="Proteomes" id="UP000699042">
    <property type="component" value="Unassembled WGS sequence"/>
</dbReference>
<keyword evidence="2" id="KW-1185">Reference proteome</keyword>
<dbReference type="EMBL" id="JAESDN010000006">
    <property type="protein sequence ID" value="KAG7048511.1"/>
    <property type="molecule type" value="Genomic_DNA"/>
</dbReference>
<evidence type="ECO:0000313" key="2">
    <source>
        <dbReference type="Proteomes" id="UP000699042"/>
    </source>
</evidence>
<gene>
    <name evidence="1" type="ORF">JMJ77_014148</name>
</gene>